<evidence type="ECO:0000313" key="1">
    <source>
        <dbReference type="EMBL" id="KZN67440.1"/>
    </source>
</evidence>
<gene>
    <name evidence="1" type="ORF">N478_01450</name>
</gene>
<dbReference type="AlphaFoldDB" id="A0A162CG72"/>
<comment type="caution">
    <text evidence="1">The sequence shown here is derived from an EMBL/GenBank/DDBJ whole genome shotgun (WGS) entry which is preliminary data.</text>
</comment>
<accession>A0A162CG72</accession>
<proteinExistence type="predicted"/>
<evidence type="ECO:0000313" key="2">
    <source>
        <dbReference type="Proteomes" id="UP000076661"/>
    </source>
</evidence>
<organism evidence="1 2">
    <name type="scientific">Pseudoalteromonas luteoviolacea S4060-1</name>
    <dbReference type="NCBI Taxonomy" id="1365257"/>
    <lineage>
        <taxon>Bacteria</taxon>
        <taxon>Pseudomonadati</taxon>
        <taxon>Pseudomonadota</taxon>
        <taxon>Gammaproteobacteria</taxon>
        <taxon>Alteromonadales</taxon>
        <taxon>Pseudoalteromonadaceae</taxon>
        <taxon>Pseudoalteromonas</taxon>
    </lineage>
</organism>
<dbReference type="EMBL" id="AUXX01000012">
    <property type="protein sequence ID" value="KZN67440.1"/>
    <property type="molecule type" value="Genomic_DNA"/>
</dbReference>
<protein>
    <submittedName>
        <fullName evidence="1">Uncharacterized protein</fullName>
    </submittedName>
</protein>
<name>A0A162CG72_9GAMM</name>
<reference evidence="1 2" key="1">
    <citation type="submission" date="2013-07" db="EMBL/GenBank/DDBJ databases">
        <title>Comparative Genomic and Metabolomic Analysis of Twelve Strains of Pseudoalteromonas luteoviolacea.</title>
        <authorList>
            <person name="Vynne N.G."/>
            <person name="Mansson M."/>
            <person name="Gram L."/>
        </authorList>
    </citation>
    <scope>NUCLEOTIDE SEQUENCE [LARGE SCALE GENOMIC DNA]</scope>
    <source>
        <strain evidence="1 2">S4060-1</strain>
    </source>
</reference>
<sequence length="38" mass="4581">MFHIYLAQIVMADYPKKSAKPYLQNMNYLFQKKSNPMK</sequence>
<dbReference type="Proteomes" id="UP000076661">
    <property type="component" value="Unassembled WGS sequence"/>
</dbReference>